<comment type="pathway">
    <text evidence="3">Amino-acid biosynthesis; L-arginine biosynthesis.</text>
</comment>
<dbReference type="GO" id="GO:0008777">
    <property type="term" value="F:acetylornithine deacetylase activity"/>
    <property type="evidence" value="ECO:0007669"/>
    <property type="project" value="TreeGrafter"/>
</dbReference>
<dbReference type="Pfam" id="PF01546">
    <property type="entry name" value="Peptidase_M20"/>
    <property type="match status" value="1"/>
</dbReference>
<dbReference type="InterPro" id="IPR050072">
    <property type="entry name" value="Peptidase_M20A"/>
</dbReference>
<evidence type="ECO:0000313" key="6">
    <source>
        <dbReference type="EMBL" id="RAL22889.1"/>
    </source>
</evidence>
<reference evidence="6 7" key="1">
    <citation type="submission" date="2018-05" db="EMBL/GenBank/DDBJ databases">
        <title>Lujinxingia marina gen. nov. sp. nov., a new facultative anaerobic member of the class Deltaproteobacteria, and proposal of Lujinxingaceae fam. nov.</title>
        <authorList>
            <person name="Li C.-M."/>
        </authorList>
    </citation>
    <scope>NUCLEOTIDE SEQUENCE [LARGE SCALE GENOMIC DNA]</scope>
    <source>
        <strain evidence="6 7">B210</strain>
    </source>
</reference>
<organism evidence="6 7">
    <name type="scientific">Lujinxingia litoralis</name>
    <dbReference type="NCBI Taxonomy" id="2211119"/>
    <lineage>
        <taxon>Bacteria</taxon>
        <taxon>Deltaproteobacteria</taxon>
        <taxon>Bradymonadales</taxon>
        <taxon>Lujinxingiaceae</taxon>
        <taxon>Lujinxingia</taxon>
    </lineage>
</organism>
<evidence type="ECO:0000256" key="2">
    <source>
        <dbReference type="ARBA" id="ARBA00022801"/>
    </source>
</evidence>
<dbReference type="RefSeq" id="WP_111729417.1">
    <property type="nucleotide sequence ID" value="NZ_QHKO01000003.1"/>
</dbReference>
<name>A0A328C5W3_9DELT</name>
<dbReference type="SUPFAM" id="SSF53187">
    <property type="entry name" value="Zn-dependent exopeptidases"/>
    <property type="match status" value="1"/>
</dbReference>
<dbReference type="HAMAP" id="MF_02236">
    <property type="entry name" value="ACDase"/>
    <property type="match status" value="1"/>
</dbReference>
<comment type="cofactor">
    <cofactor evidence="3">
        <name>Co(2+)</name>
        <dbReference type="ChEBI" id="CHEBI:48828"/>
    </cofactor>
    <text evidence="3">Binds 1 Co(2+) ion per subunit.</text>
</comment>
<accession>A0A328C5W3</accession>
<evidence type="ECO:0000313" key="7">
    <source>
        <dbReference type="Proteomes" id="UP000249169"/>
    </source>
</evidence>
<dbReference type="InterPro" id="IPR036264">
    <property type="entry name" value="Bact_exopeptidase_dim_dom"/>
</dbReference>
<dbReference type="PANTHER" id="PTHR43808">
    <property type="entry name" value="ACETYLORNITHINE DEACETYLASE"/>
    <property type="match status" value="1"/>
</dbReference>
<feature type="binding site" evidence="3">
    <location>
        <position position="161"/>
    </location>
    <ligand>
        <name>Co(2+)</name>
        <dbReference type="ChEBI" id="CHEBI:48828"/>
    </ligand>
</feature>
<feature type="active site" description="Proton donor/acceptor" evidence="3">
    <location>
        <position position="135"/>
    </location>
</feature>
<dbReference type="InterPro" id="IPR011650">
    <property type="entry name" value="Peptidase_M20_dimer"/>
</dbReference>
<comment type="function">
    <text evidence="3">Catalyzes the deacetylation of N-acetyl-L-citrulline to produce L-citrulline. This is a step in an alternative arginine biosynthesis pathway.</text>
</comment>
<feature type="domain" description="Peptidase M20 dimerisation" evidence="5">
    <location>
        <begin position="170"/>
        <end position="297"/>
    </location>
</feature>
<dbReference type="InterPro" id="IPR002933">
    <property type="entry name" value="Peptidase_M20"/>
</dbReference>
<dbReference type="InterPro" id="IPR043697">
    <property type="entry name" value="ACDase_ArgE'-like"/>
</dbReference>
<feature type="binding site" evidence="3">
    <location>
        <position position="108"/>
    </location>
    <ligand>
        <name>Co(2+)</name>
        <dbReference type="ChEBI" id="CHEBI:48828"/>
    </ligand>
</feature>
<comment type="catalytic activity">
    <reaction evidence="3">
        <text>N(2)-acetyl-L-citrulline + H2O = L-citrulline + acetate</text>
        <dbReference type="Rhea" id="RHEA:61092"/>
        <dbReference type="ChEBI" id="CHEBI:15377"/>
        <dbReference type="ChEBI" id="CHEBI:30089"/>
        <dbReference type="ChEBI" id="CHEBI:57743"/>
        <dbReference type="ChEBI" id="CHEBI:58765"/>
    </reaction>
</comment>
<dbReference type="GO" id="GO:0050897">
    <property type="term" value="F:cobalt ion binding"/>
    <property type="evidence" value="ECO:0007669"/>
    <property type="project" value="UniProtKB-UniRule"/>
</dbReference>
<dbReference type="GO" id="GO:0006526">
    <property type="term" value="P:L-arginine biosynthetic process"/>
    <property type="evidence" value="ECO:0007669"/>
    <property type="project" value="UniProtKB-UniRule"/>
</dbReference>
<dbReference type="Proteomes" id="UP000249169">
    <property type="component" value="Unassembled WGS sequence"/>
</dbReference>
<dbReference type="Gene3D" id="3.30.70.360">
    <property type="match status" value="1"/>
</dbReference>
<proteinExistence type="inferred from homology"/>
<dbReference type="UniPathway" id="UPA00068"/>
<comment type="similarity">
    <text evidence="3">Belongs to the peptidase M20A family. N-acetylcitrulline deacetylase subfamily.</text>
</comment>
<sequence>MAQDLLDITLAHLRELVSFNTTNPPRALEGGQGIFAYVRRALADAPGEFEFEEVDLGQGHVWLYARRGQPEVLVNVHLDTVPAAEGYSADPWTLRITDDRAIGLGACDIKGAAAAMLAAAQTTHGPCALLFTSDEEAGQSRCVREFCARTTHNFRVVLVAEPTGARAVLAHRGIRTFSGTFHGRAGHSSGPRALEESAIHAAAQWVTDAVAHAHRARDGADPGSDISPHFTPSDADPGSDIGHHLRGHCFNVGVIEGGKKPNIVAPSASVRWGIRPRPGDNPEAVAHQFMRLATEERVSWTPGFVGPSLPADFGPRGQGLLESARAEAQRLGLPEAPAVDFWTEAALFSQAGWPALVFGPGDIAQAHTADEFVTLHDLLRVAAHYARCFGAET</sequence>
<dbReference type="PANTHER" id="PTHR43808:SF31">
    <property type="entry name" value="N-ACETYL-L-CITRULLINE DEACETYLASE"/>
    <property type="match status" value="1"/>
</dbReference>
<keyword evidence="7" id="KW-1185">Reference proteome</keyword>
<keyword evidence="3" id="KW-0028">Amino-acid biosynthesis</keyword>
<keyword evidence="3" id="KW-0170">Cobalt</keyword>
<comment type="caution">
    <text evidence="6">The sequence shown here is derived from an EMBL/GenBank/DDBJ whole genome shotgun (WGS) entry which is preliminary data.</text>
</comment>
<keyword evidence="3" id="KW-0055">Arginine biosynthesis</keyword>
<dbReference type="AlphaFoldDB" id="A0A328C5W3"/>
<dbReference type="SUPFAM" id="SSF55031">
    <property type="entry name" value="Bacterial exopeptidase dimerisation domain"/>
    <property type="match status" value="1"/>
</dbReference>
<dbReference type="Pfam" id="PF07687">
    <property type="entry name" value="M20_dimer"/>
    <property type="match status" value="1"/>
</dbReference>
<keyword evidence="2 3" id="KW-0378">Hydrolase</keyword>
<feature type="binding site" evidence="3">
    <location>
        <position position="77"/>
    </location>
    <ligand>
        <name>Co(2+)</name>
        <dbReference type="ChEBI" id="CHEBI:48828"/>
    </ligand>
</feature>
<dbReference type="OrthoDB" id="5486471at2"/>
<gene>
    <name evidence="3" type="primary">argE'</name>
    <name evidence="6" type="ORF">DL240_08325</name>
</gene>
<protein>
    <recommendedName>
        <fullName evidence="3">N-acetyl-L-citrulline deacetylase</fullName>
        <shortName evidence="3">ACDase</shortName>
        <shortName evidence="3">Acetylcitrulline deacetylase</shortName>
        <ecNumber evidence="3">3.5.1.-</ecNumber>
    </recommendedName>
</protein>
<dbReference type="GO" id="GO:0043909">
    <property type="term" value="F:N-acetylcitrulline deacetylase activity"/>
    <property type="evidence" value="ECO:0007669"/>
    <property type="project" value="RHEA"/>
</dbReference>
<dbReference type="EC" id="3.5.1.-" evidence="3"/>
<evidence type="ECO:0000256" key="1">
    <source>
        <dbReference type="ARBA" id="ARBA00022723"/>
    </source>
</evidence>
<evidence type="ECO:0000256" key="4">
    <source>
        <dbReference type="SAM" id="MobiDB-lite"/>
    </source>
</evidence>
<dbReference type="Gene3D" id="3.40.630.10">
    <property type="entry name" value="Zn peptidases"/>
    <property type="match status" value="1"/>
</dbReference>
<evidence type="ECO:0000259" key="5">
    <source>
        <dbReference type="Pfam" id="PF07687"/>
    </source>
</evidence>
<feature type="region of interest" description="Disordered" evidence="4">
    <location>
        <begin position="213"/>
        <end position="242"/>
    </location>
</feature>
<evidence type="ECO:0000256" key="3">
    <source>
        <dbReference type="HAMAP-Rule" id="MF_02236"/>
    </source>
</evidence>
<keyword evidence="1 3" id="KW-0479">Metal-binding</keyword>
<dbReference type="EMBL" id="QHKO01000003">
    <property type="protein sequence ID" value="RAL22889.1"/>
    <property type="molecule type" value="Genomic_DNA"/>
</dbReference>